<dbReference type="InterPro" id="IPR012337">
    <property type="entry name" value="RNaseH-like_sf"/>
</dbReference>
<dbReference type="InterPro" id="IPR036397">
    <property type="entry name" value="RNaseH_sf"/>
</dbReference>
<dbReference type="AlphaFoldDB" id="A0AAV9DY21"/>
<dbReference type="InterPro" id="IPR053151">
    <property type="entry name" value="RNase_H-like"/>
</dbReference>
<dbReference type="Proteomes" id="UP001180020">
    <property type="component" value="Unassembled WGS sequence"/>
</dbReference>
<dbReference type="SUPFAM" id="SSF53098">
    <property type="entry name" value="Ribonuclease H-like"/>
    <property type="match status" value="1"/>
</dbReference>
<accession>A0AAV9DY21</accession>
<evidence type="ECO:0000313" key="2">
    <source>
        <dbReference type="EMBL" id="KAK1305448.1"/>
    </source>
</evidence>
<reference evidence="2" key="2">
    <citation type="submission" date="2023-06" db="EMBL/GenBank/DDBJ databases">
        <authorList>
            <person name="Ma L."/>
            <person name="Liu K.-W."/>
            <person name="Li Z."/>
            <person name="Hsiao Y.-Y."/>
            <person name="Qi Y."/>
            <person name="Fu T."/>
            <person name="Tang G."/>
            <person name="Zhang D."/>
            <person name="Sun W.-H."/>
            <person name="Liu D.-K."/>
            <person name="Li Y."/>
            <person name="Chen G.-Z."/>
            <person name="Liu X.-D."/>
            <person name="Liao X.-Y."/>
            <person name="Jiang Y.-T."/>
            <person name="Yu X."/>
            <person name="Hao Y."/>
            <person name="Huang J."/>
            <person name="Zhao X.-W."/>
            <person name="Ke S."/>
            <person name="Chen Y.-Y."/>
            <person name="Wu W.-L."/>
            <person name="Hsu J.-L."/>
            <person name="Lin Y.-F."/>
            <person name="Huang M.-D."/>
            <person name="Li C.-Y."/>
            <person name="Huang L."/>
            <person name="Wang Z.-W."/>
            <person name="Zhao X."/>
            <person name="Zhong W.-Y."/>
            <person name="Peng D.-H."/>
            <person name="Ahmad S."/>
            <person name="Lan S."/>
            <person name="Zhang J.-S."/>
            <person name="Tsai W.-C."/>
            <person name="Van De Peer Y."/>
            <person name="Liu Z.-J."/>
        </authorList>
    </citation>
    <scope>NUCLEOTIDE SEQUENCE</scope>
    <source>
        <strain evidence="2">CP</strain>
        <tissue evidence="2">Leaves</tissue>
    </source>
</reference>
<feature type="domain" description="RNase H type-1" evidence="1">
    <location>
        <begin position="341"/>
        <end position="474"/>
    </location>
</feature>
<organism evidence="2 3">
    <name type="scientific">Acorus calamus</name>
    <name type="common">Sweet flag</name>
    <dbReference type="NCBI Taxonomy" id="4465"/>
    <lineage>
        <taxon>Eukaryota</taxon>
        <taxon>Viridiplantae</taxon>
        <taxon>Streptophyta</taxon>
        <taxon>Embryophyta</taxon>
        <taxon>Tracheophyta</taxon>
        <taxon>Spermatophyta</taxon>
        <taxon>Magnoliopsida</taxon>
        <taxon>Liliopsida</taxon>
        <taxon>Acoraceae</taxon>
        <taxon>Acorus</taxon>
    </lineage>
</organism>
<dbReference type="EMBL" id="JAUJYO010000011">
    <property type="protein sequence ID" value="KAK1305448.1"/>
    <property type="molecule type" value="Genomic_DNA"/>
</dbReference>
<dbReference type="InterPro" id="IPR026960">
    <property type="entry name" value="RVT-Znf"/>
</dbReference>
<reference evidence="2" key="1">
    <citation type="journal article" date="2023" name="Nat. Commun.">
        <title>Diploid and tetraploid genomes of Acorus and the evolution of monocots.</title>
        <authorList>
            <person name="Ma L."/>
            <person name="Liu K.W."/>
            <person name="Li Z."/>
            <person name="Hsiao Y.Y."/>
            <person name="Qi Y."/>
            <person name="Fu T."/>
            <person name="Tang G.D."/>
            <person name="Zhang D."/>
            <person name="Sun W.H."/>
            <person name="Liu D.K."/>
            <person name="Li Y."/>
            <person name="Chen G.Z."/>
            <person name="Liu X.D."/>
            <person name="Liao X.Y."/>
            <person name="Jiang Y.T."/>
            <person name="Yu X."/>
            <person name="Hao Y."/>
            <person name="Huang J."/>
            <person name="Zhao X.W."/>
            <person name="Ke S."/>
            <person name="Chen Y.Y."/>
            <person name="Wu W.L."/>
            <person name="Hsu J.L."/>
            <person name="Lin Y.F."/>
            <person name="Huang M.D."/>
            <person name="Li C.Y."/>
            <person name="Huang L."/>
            <person name="Wang Z.W."/>
            <person name="Zhao X."/>
            <person name="Zhong W.Y."/>
            <person name="Peng D.H."/>
            <person name="Ahmad S."/>
            <person name="Lan S."/>
            <person name="Zhang J.S."/>
            <person name="Tsai W.C."/>
            <person name="Van de Peer Y."/>
            <person name="Liu Z.J."/>
        </authorList>
    </citation>
    <scope>NUCLEOTIDE SEQUENCE</scope>
    <source>
        <strain evidence="2">CP</strain>
    </source>
</reference>
<dbReference type="Pfam" id="PF13456">
    <property type="entry name" value="RVT_3"/>
    <property type="match status" value="1"/>
</dbReference>
<dbReference type="PANTHER" id="PTHR47723:SF19">
    <property type="entry name" value="POLYNUCLEOTIDYL TRANSFERASE, RIBONUCLEASE H-LIKE SUPERFAMILY PROTEIN"/>
    <property type="match status" value="1"/>
</dbReference>
<sequence length="508" mass="57867">MHPNSCWALFMDTRYLHRQPIWDAKPARGGSCIWKSLKGLQHFLKDGTRWVVGNGESISFWMDKWLGNQPLYTLFPHLANNFLKVNWIINESGNWDLSHVHDLDLLNTLREVRLLPHPNLAVCDSMGWEDTDLGPATVKSCWNSIRTSRPKVNWASLVWHPILPPRVSLFAWRAFHHRTPTDEWASRRGFSLASRCHLCYQHSEDECHLFFGCPATSPVWNQLVAWTHSTPPRQQPIAAALKQWVASITLPRTGRFVCKVLFLLCVFEIWKARNDAKFNGNPPNTPHIINNIRRSMRDAFSIHGSKWQLDPQSIRLVNSLGIPSTPTPPTPPIEVKWIKPKPPWIKCNIDGASKGNPGPSGAGGLFRDHNGRFLLGFACNTKRNTNMFAEFFALYRGLMIWLDTHPHFTGPLWIESDSLVVVNTILEKASATPRIKHLVEIIHSHLRTLSLWHISHVFREGNRVADKLANLAIVEPTEAIWNSPPASIVPFLNDDANEVPQHRFPKGS</sequence>
<proteinExistence type="predicted"/>
<dbReference type="CDD" id="cd06222">
    <property type="entry name" value="RNase_H_like"/>
    <property type="match status" value="1"/>
</dbReference>
<dbReference type="InterPro" id="IPR044730">
    <property type="entry name" value="RNase_H-like_dom_plant"/>
</dbReference>
<dbReference type="PANTHER" id="PTHR47723">
    <property type="entry name" value="OS05G0353850 PROTEIN"/>
    <property type="match status" value="1"/>
</dbReference>
<name>A0AAV9DY21_ACOCL</name>
<dbReference type="Gene3D" id="3.30.420.10">
    <property type="entry name" value="Ribonuclease H-like superfamily/Ribonuclease H"/>
    <property type="match status" value="1"/>
</dbReference>
<keyword evidence="3" id="KW-1185">Reference proteome</keyword>
<protein>
    <recommendedName>
        <fullName evidence="1">RNase H type-1 domain-containing protein</fullName>
    </recommendedName>
</protein>
<evidence type="ECO:0000259" key="1">
    <source>
        <dbReference type="PROSITE" id="PS50879"/>
    </source>
</evidence>
<comment type="caution">
    <text evidence="2">The sequence shown here is derived from an EMBL/GenBank/DDBJ whole genome shotgun (WGS) entry which is preliminary data.</text>
</comment>
<evidence type="ECO:0000313" key="3">
    <source>
        <dbReference type="Proteomes" id="UP001180020"/>
    </source>
</evidence>
<dbReference type="GO" id="GO:0003676">
    <property type="term" value="F:nucleic acid binding"/>
    <property type="evidence" value="ECO:0007669"/>
    <property type="project" value="InterPro"/>
</dbReference>
<gene>
    <name evidence="2" type="ORF">QJS10_CPB11g02393</name>
</gene>
<dbReference type="InterPro" id="IPR002156">
    <property type="entry name" value="RNaseH_domain"/>
</dbReference>
<dbReference type="Pfam" id="PF13966">
    <property type="entry name" value="zf-RVT"/>
    <property type="match status" value="1"/>
</dbReference>
<dbReference type="PROSITE" id="PS50879">
    <property type="entry name" value="RNASE_H_1"/>
    <property type="match status" value="1"/>
</dbReference>
<dbReference type="GO" id="GO:0004523">
    <property type="term" value="F:RNA-DNA hybrid ribonuclease activity"/>
    <property type="evidence" value="ECO:0007669"/>
    <property type="project" value="InterPro"/>
</dbReference>